<dbReference type="RefSeq" id="WP_147430139.1">
    <property type="nucleotide sequence ID" value="NZ_RBKS01000001.1"/>
</dbReference>
<evidence type="ECO:0000313" key="1">
    <source>
        <dbReference type="EMBL" id="RKR74803.1"/>
    </source>
</evidence>
<reference evidence="1 2" key="1">
    <citation type="submission" date="2018-10" db="EMBL/GenBank/DDBJ databases">
        <title>Sequencing the genomes of 1000 actinobacteria strains.</title>
        <authorList>
            <person name="Klenk H.-P."/>
        </authorList>
    </citation>
    <scope>NUCLEOTIDE SEQUENCE [LARGE SCALE GENOMIC DNA]</scope>
    <source>
        <strain evidence="1 2">DSM 17894</strain>
    </source>
</reference>
<name>A0A495IFL7_9MICO</name>
<dbReference type="AlphaFoldDB" id="A0A495IFL7"/>
<protein>
    <submittedName>
        <fullName evidence="1">Uncharacterized protein</fullName>
    </submittedName>
</protein>
<keyword evidence="2" id="KW-1185">Reference proteome</keyword>
<accession>A0A495IFL7</accession>
<sequence length="108" mass="12230">MSIERRFQKASTIADTLYRVGFDLTVFDIGPGRVASVGGTDVNRSTNPHELLDARPLCAVRKADEDLETDRYHRALHDKSSEVVGELHHIARPYWLGTRPGELFRLLK</sequence>
<proteinExistence type="predicted"/>
<dbReference type="Proteomes" id="UP000280008">
    <property type="component" value="Unassembled WGS sequence"/>
</dbReference>
<comment type="caution">
    <text evidence="1">The sequence shown here is derived from an EMBL/GenBank/DDBJ whole genome shotgun (WGS) entry which is preliminary data.</text>
</comment>
<dbReference type="EMBL" id="RBKS01000001">
    <property type="protein sequence ID" value="RKR74803.1"/>
    <property type="molecule type" value="Genomic_DNA"/>
</dbReference>
<gene>
    <name evidence="1" type="ORF">C8E83_1933</name>
</gene>
<evidence type="ECO:0000313" key="2">
    <source>
        <dbReference type="Proteomes" id="UP000280008"/>
    </source>
</evidence>
<organism evidence="1 2">
    <name type="scientific">Frondihabitans australicus</name>
    <dbReference type="NCBI Taxonomy" id="386892"/>
    <lineage>
        <taxon>Bacteria</taxon>
        <taxon>Bacillati</taxon>
        <taxon>Actinomycetota</taxon>
        <taxon>Actinomycetes</taxon>
        <taxon>Micrococcales</taxon>
        <taxon>Microbacteriaceae</taxon>
        <taxon>Frondihabitans</taxon>
    </lineage>
</organism>